<dbReference type="PANTHER" id="PTHR43436:SF1">
    <property type="entry name" value="TRANSCRIPTIONAL REGULATORY PROTEIN"/>
    <property type="match status" value="1"/>
</dbReference>
<comment type="caution">
    <text evidence="4">The sequence shown here is derived from an EMBL/GenBank/DDBJ whole genome shotgun (WGS) entry which is preliminary data.</text>
</comment>
<name>A0A7Y7IU86_9PROT</name>
<dbReference type="PANTHER" id="PTHR43436">
    <property type="entry name" value="ARAC-FAMILY TRANSCRIPTIONAL REGULATOR"/>
    <property type="match status" value="1"/>
</dbReference>
<dbReference type="Pfam" id="PF12833">
    <property type="entry name" value="HTH_18"/>
    <property type="match status" value="1"/>
</dbReference>
<evidence type="ECO:0000313" key="4">
    <source>
        <dbReference type="EMBL" id="NVN10385.1"/>
    </source>
</evidence>
<dbReference type="InterPro" id="IPR018060">
    <property type="entry name" value="HTH_AraC"/>
</dbReference>
<evidence type="ECO:0000259" key="3">
    <source>
        <dbReference type="PROSITE" id="PS01124"/>
    </source>
</evidence>
<dbReference type="InterPro" id="IPR009057">
    <property type="entry name" value="Homeodomain-like_sf"/>
</dbReference>
<proteinExistence type="predicted"/>
<dbReference type="Proteomes" id="UP000534870">
    <property type="component" value="Unassembled WGS sequence"/>
</dbReference>
<accession>A0A7Y7IU86</accession>
<reference evidence="4 5" key="1">
    <citation type="submission" date="2020-06" db="EMBL/GenBank/DDBJ databases">
        <title>Description of novel acetic acid bacteria.</title>
        <authorList>
            <person name="Sombolestani A."/>
        </authorList>
    </citation>
    <scope>NUCLEOTIDE SEQUENCE [LARGE SCALE GENOMIC DNA]</scope>
    <source>
        <strain evidence="4 5">LMG 31431</strain>
    </source>
</reference>
<dbReference type="GO" id="GO:0043565">
    <property type="term" value="F:sequence-specific DNA binding"/>
    <property type="evidence" value="ECO:0007669"/>
    <property type="project" value="InterPro"/>
</dbReference>
<sequence length="299" mass="32562">MDELSRLRDAVGTCFACHGNASPLYTAIDGLILLRSAAERNPAHILHKPALCIVVQGAKWTSFGALRLEYRTGQAMVVSVEMPGTSQVVEGGEGAPYLSVVIELDRAIMREVFERMEAPPVPDDRAGAFVLELDDALVGCAARAVGLLREPRAIPILYPAVMREICYRLLAGPHGAVLSRLVVGVDRDRRLVEAIHALREKFDRVLRVDDLAAAAGLSPTAFHRQFKALTAMTPMQFQKQIRLMEARRLLLSGGMSAEAAAFAVGYASPSQFSREYRRMFGLPPARDALRLSDPPGATA</sequence>
<protein>
    <submittedName>
        <fullName evidence="4">AraC family transcriptional regulator</fullName>
    </submittedName>
</protein>
<evidence type="ECO:0000256" key="2">
    <source>
        <dbReference type="ARBA" id="ARBA00023163"/>
    </source>
</evidence>
<evidence type="ECO:0000313" key="5">
    <source>
        <dbReference type="Proteomes" id="UP000534870"/>
    </source>
</evidence>
<dbReference type="AlphaFoldDB" id="A0A7Y7IU86"/>
<dbReference type="Gene3D" id="1.10.10.60">
    <property type="entry name" value="Homeodomain-like"/>
    <property type="match status" value="2"/>
</dbReference>
<dbReference type="RefSeq" id="WP_176639163.1">
    <property type="nucleotide sequence ID" value="NZ_JABXXP010000036.1"/>
</dbReference>
<dbReference type="SUPFAM" id="SSF46689">
    <property type="entry name" value="Homeodomain-like"/>
    <property type="match status" value="2"/>
</dbReference>
<dbReference type="PROSITE" id="PS01124">
    <property type="entry name" value="HTH_ARAC_FAMILY_2"/>
    <property type="match status" value="1"/>
</dbReference>
<organism evidence="4 5">
    <name type="scientific">Nguyenibacter vanlangensis</name>
    <dbReference type="NCBI Taxonomy" id="1216886"/>
    <lineage>
        <taxon>Bacteria</taxon>
        <taxon>Pseudomonadati</taxon>
        <taxon>Pseudomonadota</taxon>
        <taxon>Alphaproteobacteria</taxon>
        <taxon>Acetobacterales</taxon>
        <taxon>Acetobacteraceae</taxon>
        <taxon>Nguyenibacter</taxon>
    </lineage>
</organism>
<gene>
    <name evidence="4" type="ORF">HUK84_04345</name>
</gene>
<dbReference type="GO" id="GO:0003700">
    <property type="term" value="F:DNA-binding transcription factor activity"/>
    <property type="evidence" value="ECO:0007669"/>
    <property type="project" value="InterPro"/>
</dbReference>
<dbReference type="EMBL" id="JABXXP010000036">
    <property type="protein sequence ID" value="NVN10385.1"/>
    <property type="molecule type" value="Genomic_DNA"/>
</dbReference>
<keyword evidence="2" id="KW-0804">Transcription</keyword>
<dbReference type="InterPro" id="IPR009594">
    <property type="entry name" value="Tscrpt_reg_HTH_AraC_N"/>
</dbReference>
<evidence type="ECO:0000256" key="1">
    <source>
        <dbReference type="ARBA" id="ARBA00023015"/>
    </source>
</evidence>
<dbReference type="SMART" id="SM00342">
    <property type="entry name" value="HTH_ARAC"/>
    <property type="match status" value="1"/>
</dbReference>
<keyword evidence="1" id="KW-0805">Transcription regulation</keyword>
<dbReference type="Pfam" id="PF06719">
    <property type="entry name" value="AraC_N"/>
    <property type="match status" value="1"/>
</dbReference>
<feature type="domain" description="HTH araC/xylS-type" evidence="3">
    <location>
        <begin position="192"/>
        <end position="290"/>
    </location>
</feature>